<gene>
    <name evidence="1" type="ORF">M0639_17215</name>
</gene>
<dbReference type="EMBL" id="CP096563">
    <property type="protein sequence ID" value="UPU40815.1"/>
    <property type="molecule type" value="Genomic_DNA"/>
</dbReference>
<sequence length="159" mass="17643">MENCSDALDALASWTAWLPLNVVRAEVSPRRPGVHVARYADTGHIFYVGEAHQRGVRERLDEYRLGNDLNGLGAVLADLALADAEFVRERLADIESGNPRTAVQWMKLAMERRNIQFSVSETEDGPSAQLLESRVLDAIPNEHLLNKAAVRARRSPAVT</sequence>
<evidence type="ECO:0000313" key="2">
    <source>
        <dbReference type="Proteomes" id="UP000831484"/>
    </source>
</evidence>
<accession>A0AB38R5U9</accession>
<organism evidence="1 2">
    <name type="scientific">Rhodococcus qingshengii JCM 15477</name>
    <dbReference type="NCBI Taxonomy" id="1303681"/>
    <lineage>
        <taxon>Bacteria</taxon>
        <taxon>Bacillati</taxon>
        <taxon>Actinomycetota</taxon>
        <taxon>Actinomycetes</taxon>
        <taxon>Mycobacteriales</taxon>
        <taxon>Nocardiaceae</taxon>
        <taxon>Rhodococcus</taxon>
        <taxon>Rhodococcus erythropolis group</taxon>
    </lineage>
</organism>
<protein>
    <recommendedName>
        <fullName evidence="3">GIY-YIG domain-containing protein</fullName>
    </recommendedName>
</protein>
<proteinExistence type="predicted"/>
<evidence type="ECO:0008006" key="3">
    <source>
        <dbReference type="Google" id="ProtNLM"/>
    </source>
</evidence>
<evidence type="ECO:0000313" key="1">
    <source>
        <dbReference type="EMBL" id="UPU40815.1"/>
    </source>
</evidence>
<dbReference type="AlphaFoldDB" id="A0AB38R5U9"/>
<reference evidence="2" key="1">
    <citation type="journal article" date="2022" name="Environ. Microbiol.">
        <title>Functional analysis, diversity, and distribution of carbendazim hydrolases MheI and CbmA, responsible for the initial step in carbendazim degradation.</title>
        <authorList>
            <person name="Zhang M."/>
            <person name="Bai X."/>
            <person name="Li Q."/>
            <person name="Zhang L."/>
            <person name="Zhu Q."/>
            <person name="Gao S."/>
            <person name="Ke Z."/>
            <person name="Jiang M."/>
            <person name="Hu J."/>
            <person name="Qiu J."/>
            <person name="Hong Q."/>
        </authorList>
    </citation>
    <scope>NUCLEOTIDE SEQUENCE [LARGE SCALE GENOMIC DNA]</scope>
    <source>
        <strain evidence="2">djl-6</strain>
    </source>
</reference>
<dbReference type="Proteomes" id="UP000831484">
    <property type="component" value="Chromosome"/>
</dbReference>
<keyword evidence="2" id="KW-1185">Reference proteome</keyword>
<name>A0AB38R5U9_RHOSG</name>
<dbReference type="RefSeq" id="WP_064075763.1">
    <property type="nucleotide sequence ID" value="NZ_CP096563.1"/>
</dbReference>